<comment type="caution">
    <text evidence="3">The sequence shown here is derived from an EMBL/GenBank/DDBJ whole genome shotgun (WGS) entry which is preliminary data.</text>
</comment>
<dbReference type="GO" id="GO:0008017">
    <property type="term" value="F:microtubule binding"/>
    <property type="evidence" value="ECO:0007669"/>
    <property type="project" value="InterPro"/>
</dbReference>
<dbReference type="InterPro" id="IPR040289">
    <property type="entry name" value="MBP2C"/>
</dbReference>
<dbReference type="PANTHER" id="PTHR35502">
    <property type="entry name" value="PROTEIN MICROTUBULE BINDING PROTEIN 2C"/>
    <property type="match status" value="1"/>
</dbReference>
<evidence type="ECO:0000313" key="4">
    <source>
        <dbReference type="Proteomes" id="UP000516437"/>
    </source>
</evidence>
<accession>A0A6A1UIL8</accession>
<dbReference type="PANTHER" id="PTHR35502:SF2">
    <property type="entry name" value="PROTEIN MICROTUBULE BINDING PROTEIN 2C"/>
    <property type="match status" value="1"/>
</dbReference>
<dbReference type="EMBL" id="RXIC02000178">
    <property type="protein sequence ID" value="KAB1200334.1"/>
    <property type="molecule type" value="Genomic_DNA"/>
</dbReference>
<dbReference type="GO" id="GO:0010497">
    <property type="term" value="P:plasmodesmata-mediated intercellular transport"/>
    <property type="evidence" value="ECO:0007669"/>
    <property type="project" value="InterPro"/>
</dbReference>
<organism evidence="3 4">
    <name type="scientific">Morella rubra</name>
    <name type="common">Chinese bayberry</name>
    <dbReference type="NCBI Taxonomy" id="262757"/>
    <lineage>
        <taxon>Eukaryota</taxon>
        <taxon>Viridiplantae</taxon>
        <taxon>Streptophyta</taxon>
        <taxon>Embryophyta</taxon>
        <taxon>Tracheophyta</taxon>
        <taxon>Spermatophyta</taxon>
        <taxon>Magnoliopsida</taxon>
        <taxon>eudicotyledons</taxon>
        <taxon>Gunneridae</taxon>
        <taxon>Pentapetalae</taxon>
        <taxon>rosids</taxon>
        <taxon>fabids</taxon>
        <taxon>Fagales</taxon>
        <taxon>Myricaceae</taxon>
        <taxon>Morella</taxon>
    </lineage>
</organism>
<protein>
    <recommendedName>
        <fullName evidence="5">Protein MICROTUBULE BINDING PROTEIN 2C</fullName>
    </recommendedName>
</protein>
<feature type="compositionally biased region" description="Low complexity" evidence="2">
    <location>
        <begin position="43"/>
        <end position="54"/>
    </location>
</feature>
<evidence type="ECO:0008006" key="5">
    <source>
        <dbReference type="Google" id="ProtNLM"/>
    </source>
</evidence>
<reference evidence="3 4" key="1">
    <citation type="journal article" date="2019" name="Plant Biotechnol. J.">
        <title>The red bayberry genome and genetic basis of sex determination.</title>
        <authorList>
            <person name="Jia H.M."/>
            <person name="Jia H.J."/>
            <person name="Cai Q.L."/>
            <person name="Wang Y."/>
            <person name="Zhao H.B."/>
            <person name="Yang W.F."/>
            <person name="Wang G.Y."/>
            <person name="Li Y.H."/>
            <person name="Zhan D.L."/>
            <person name="Shen Y.T."/>
            <person name="Niu Q.F."/>
            <person name="Chang L."/>
            <person name="Qiu J."/>
            <person name="Zhao L."/>
            <person name="Xie H.B."/>
            <person name="Fu W.Y."/>
            <person name="Jin J."/>
            <person name="Li X.W."/>
            <person name="Jiao Y."/>
            <person name="Zhou C.C."/>
            <person name="Tu T."/>
            <person name="Chai C.Y."/>
            <person name="Gao J.L."/>
            <person name="Fan L.J."/>
            <person name="van de Weg E."/>
            <person name="Wang J.Y."/>
            <person name="Gao Z.S."/>
        </authorList>
    </citation>
    <scope>NUCLEOTIDE SEQUENCE [LARGE SCALE GENOMIC DNA]</scope>
    <source>
        <tissue evidence="3">Leaves</tissue>
    </source>
</reference>
<sequence>MFEAQRFVDFQENPNFGDPKSWLSGDDDNSSQSGRRSESLLANSTTNTTGPSGSLDRVLYKDLVEIVPLVQSLIVSEKMGIEKQPNFLVLCNWLDRKASSSFTRRGSIIYTKTPSRESLAKKVTETKGRNGAQSIPMKKKRDTGEKDQNKDTSNNLDAESFSVFSSRALAAEKDREELFMLKEQVEDLKTRLSEKDELLKSAEILKNQTNAVHAKLDDLKHQAAEKDSLIKSTQKQLSDAKIKLADKQASLEKIQWEAMTSNRKVEKLQQELDTMQGDISSFMVLIEGLKKSDSAAYADDYDITPNYFSCLPCNDLDEMETQRMEQARKVYIAAVAAAKKKQDEESIAAAASARLHLQSFVLRPEVKSGNS</sequence>
<feature type="region of interest" description="Disordered" evidence="2">
    <location>
        <begin position="11"/>
        <end position="54"/>
    </location>
</feature>
<keyword evidence="1" id="KW-0175">Coiled coil</keyword>
<evidence type="ECO:0000313" key="3">
    <source>
        <dbReference type="EMBL" id="KAB1200334.1"/>
    </source>
</evidence>
<proteinExistence type="predicted"/>
<dbReference type="OrthoDB" id="1915670at2759"/>
<evidence type="ECO:0000256" key="2">
    <source>
        <dbReference type="SAM" id="MobiDB-lite"/>
    </source>
</evidence>
<gene>
    <name evidence="3" type="ORF">CJ030_MR0G007607</name>
</gene>
<feature type="compositionally biased region" description="Basic and acidic residues" evidence="2">
    <location>
        <begin position="118"/>
        <end position="128"/>
    </location>
</feature>
<feature type="coiled-coil region" evidence="1">
    <location>
        <begin position="171"/>
        <end position="278"/>
    </location>
</feature>
<evidence type="ECO:0000256" key="1">
    <source>
        <dbReference type="SAM" id="Coils"/>
    </source>
</evidence>
<name>A0A6A1UIL8_9ROSI</name>
<keyword evidence="4" id="KW-1185">Reference proteome</keyword>
<dbReference type="AlphaFoldDB" id="A0A6A1UIL8"/>
<dbReference type="Proteomes" id="UP000516437">
    <property type="component" value="Unassembled WGS sequence"/>
</dbReference>
<feature type="region of interest" description="Disordered" evidence="2">
    <location>
        <begin position="118"/>
        <end position="157"/>
    </location>
</feature>